<dbReference type="InterPro" id="IPR035965">
    <property type="entry name" value="PAS-like_dom_sf"/>
</dbReference>
<dbReference type="Proteomes" id="UP001170713">
    <property type="component" value="Unassembled WGS sequence"/>
</dbReference>
<reference evidence="2" key="1">
    <citation type="journal article" date="2023" name="Microorganisms">
        <title>Genomic Characterization of Arcobacter butzleri Strains Isolated from Various Sources in Lithuania.</title>
        <authorList>
            <person name="Uljanovas D."/>
            <person name="Golz G."/>
            <person name="Fleischmann S."/>
            <person name="Kudirkiene E."/>
            <person name="Kasetiene N."/>
            <person name="Grineviciene A."/>
            <person name="Tamuleviciene E."/>
            <person name="Aksomaitiene J."/>
            <person name="Alter T."/>
            <person name="Malakauskas M."/>
        </authorList>
    </citation>
    <scope>NUCLEOTIDE SEQUENCE</scope>
    <source>
        <strain evidence="2">W48</strain>
    </source>
</reference>
<dbReference type="Gene3D" id="3.30.450.20">
    <property type="entry name" value="PAS domain"/>
    <property type="match status" value="1"/>
</dbReference>
<accession>A0AAW7Q2N3</accession>
<reference evidence="2" key="2">
    <citation type="submission" date="2023-01" db="EMBL/GenBank/DDBJ databases">
        <authorList>
            <person name="Uljanovas D."/>
        </authorList>
    </citation>
    <scope>NUCLEOTIDE SEQUENCE</scope>
    <source>
        <strain evidence="2">W48</strain>
    </source>
</reference>
<evidence type="ECO:0000313" key="3">
    <source>
        <dbReference type="Proteomes" id="UP001170713"/>
    </source>
</evidence>
<feature type="domain" description="PAS fold-3" evidence="1">
    <location>
        <begin position="25"/>
        <end position="105"/>
    </location>
</feature>
<sequence length="136" mass="15558">MVAQKETVLDDYAFLVSETDKDGVILFANSDFCKIAEYNINELIGQPHSIVRHPDMPKIAFQDLWDTVKGGKVWTGYVKNATKSGGFYWVFATVYPFVTQNGENGYLSCRRKASNQEIAKAEELYKTWMEEEKRVS</sequence>
<evidence type="ECO:0000259" key="1">
    <source>
        <dbReference type="Pfam" id="PF08447"/>
    </source>
</evidence>
<proteinExistence type="predicted"/>
<dbReference type="CDD" id="cd00130">
    <property type="entry name" value="PAS"/>
    <property type="match status" value="1"/>
</dbReference>
<protein>
    <submittedName>
        <fullName evidence="2">PAS domain-containing protein</fullName>
    </submittedName>
</protein>
<name>A0AAW7Q2N3_9BACT</name>
<gene>
    <name evidence="2" type="ORF">PJV88_00715</name>
</gene>
<organism evidence="2 3">
    <name type="scientific">Aliarcobacter butzleri</name>
    <dbReference type="NCBI Taxonomy" id="28197"/>
    <lineage>
        <taxon>Bacteria</taxon>
        <taxon>Pseudomonadati</taxon>
        <taxon>Campylobacterota</taxon>
        <taxon>Epsilonproteobacteria</taxon>
        <taxon>Campylobacterales</taxon>
        <taxon>Arcobacteraceae</taxon>
        <taxon>Aliarcobacter</taxon>
    </lineage>
</organism>
<dbReference type="AlphaFoldDB" id="A0AAW7Q2N3"/>
<dbReference type="NCBIfam" id="TIGR00229">
    <property type="entry name" value="sensory_box"/>
    <property type="match status" value="1"/>
</dbReference>
<dbReference type="RefSeq" id="WP_301342333.1">
    <property type="nucleotide sequence ID" value="NZ_JAQJJC010000001.1"/>
</dbReference>
<dbReference type="Pfam" id="PF08447">
    <property type="entry name" value="PAS_3"/>
    <property type="match status" value="1"/>
</dbReference>
<dbReference type="InterPro" id="IPR000014">
    <property type="entry name" value="PAS"/>
</dbReference>
<comment type="caution">
    <text evidence="2">The sequence shown here is derived from an EMBL/GenBank/DDBJ whole genome shotgun (WGS) entry which is preliminary data.</text>
</comment>
<dbReference type="SUPFAM" id="SSF55785">
    <property type="entry name" value="PYP-like sensor domain (PAS domain)"/>
    <property type="match status" value="1"/>
</dbReference>
<dbReference type="InterPro" id="IPR013655">
    <property type="entry name" value="PAS_fold_3"/>
</dbReference>
<evidence type="ECO:0000313" key="2">
    <source>
        <dbReference type="EMBL" id="MDN5113152.1"/>
    </source>
</evidence>
<dbReference type="EMBL" id="JAQJJC010000001">
    <property type="protein sequence ID" value="MDN5113152.1"/>
    <property type="molecule type" value="Genomic_DNA"/>
</dbReference>